<protein>
    <submittedName>
        <fullName evidence="6">ABC transporter related protein</fullName>
    </submittedName>
</protein>
<feature type="domain" description="ABC transporter" evidence="5">
    <location>
        <begin position="3"/>
        <end position="231"/>
    </location>
</feature>
<dbReference type="RefSeq" id="WP_029162985.1">
    <property type="nucleotide sequence ID" value="NZ_CP009933.1"/>
</dbReference>
<dbReference type="InterPro" id="IPR003439">
    <property type="entry name" value="ABC_transporter-like_ATP-bd"/>
</dbReference>
<dbReference type="SMART" id="SM00382">
    <property type="entry name" value="AAA"/>
    <property type="match status" value="1"/>
</dbReference>
<keyword evidence="7" id="KW-1185">Reference proteome</keyword>
<evidence type="ECO:0000259" key="5">
    <source>
        <dbReference type="PROSITE" id="PS50893"/>
    </source>
</evidence>
<dbReference type="AlphaFoldDB" id="A0A0E3M972"/>
<dbReference type="GO" id="GO:0016887">
    <property type="term" value="F:ATP hydrolysis activity"/>
    <property type="evidence" value="ECO:0007669"/>
    <property type="project" value="InterPro"/>
</dbReference>
<evidence type="ECO:0000256" key="3">
    <source>
        <dbReference type="ARBA" id="ARBA00022741"/>
    </source>
</evidence>
<evidence type="ECO:0000313" key="6">
    <source>
        <dbReference type="EMBL" id="AKA69200.1"/>
    </source>
</evidence>
<keyword evidence="4" id="KW-0067">ATP-binding</keyword>
<keyword evidence="2" id="KW-0813">Transport</keyword>
<dbReference type="EMBL" id="CP009933">
    <property type="protein sequence ID" value="AKA69200.1"/>
    <property type="molecule type" value="Genomic_DNA"/>
</dbReference>
<dbReference type="PROSITE" id="PS00211">
    <property type="entry name" value="ABC_TRANSPORTER_1"/>
    <property type="match status" value="1"/>
</dbReference>
<dbReference type="PANTHER" id="PTHR43335">
    <property type="entry name" value="ABC TRANSPORTER, ATP-BINDING PROTEIN"/>
    <property type="match status" value="1"/>
</dbReference>
<evidence type="ECO:0000256" key="1">
    <source>
        <dbReference type="ARBA" id="ARBA00005417"/>
    </source>
</evidence>
<reference evidence="6 7" key="1">
    <citation type="journal article" date="2015" name="J. Biotechnol.">
        <title>Complete genome sequence of a malodorant-producing acetogen, Clostridium scatologenes ATCC 25775(T).</title>
        <authorList>
            <person name="Zhu Z."/>
            <person name="Guo T."/>
            <person name="Zheng H."/>
            <person name="Song T."/>
            <person name="Ouyang P."/>
            <person name="Xie J."/>
        </authorList>
    </citation>
    <scope>NUCLEOTIDE SEQUENCE [LARGE SCALE GENOMIC DNA]</scope>
    <source>
        <strain evidence="6 7">ATCC 25775</strain>
    </source>
</reference>
<dbReference type="InterPro" id="IPR003593">
    <property type="entry name" value="AAA+_ATPase"/>
</dbReference>
<dbReference type="InterPro" id="IPR027417">
    <property type="entry name" value="P-loop_NTPase"/>
</dbReference>
<dbReference type="HOGENOM" id="CLU_000604_1_2_9"/>
<gene>
    <name evidence="6" type="ORF">CSCA_2075</name>
</gene>
<evidence type="ECO:0000313" key="7">
    <source>
        <dbReference type="Proteomes" id="UP000033115"/>
    </source>
</evidence>
<comment type="similarity">
    <text evidence="1">Belongs to the ABC transporter superfamily.</text>
</comment>
<dbReference type="Proteomes" id="UP000033115">
    <property type="component" value="Chromosome"/>
</dbReference>
<dbReference type="PANTHER" id="PTHR43335:SF2">
    <property type="entry name" value="ABC TRANSPORTER, ATP-BINDING PROTEIN"/>
    <property type="match status" value="1"/>
</dbReference>
<evidence type="ECO:0000256" key="4">
    <source>
        <dbReference type="ARBA" id="ARBA00022840"/>
    </source>
</evidence>
<sequence>MYLQVNDLCKKFKDNMAVNHINFALEKGVYGLLGANGSGKTTLMRMLCTLLTPTNGEIQYNGENIEKLNEKYRRILGYLPQEFGYYPEFSAEDYLLYISSLKGLKPKIAKKRVKELLEIVSLTKFSKKKIKTFSGGMKRRLGIAQAVINEPEILILDEPTAGLDPKERIRFRNLISHLAEERIVLLSTHIVSDLDSIAKEILIMKEGSIIAQGDVLSLLKPIKNSIWICEASLKEAEQLRAKYVVSNEKNIGEDIELRIISSEKPIISAKQITPTLEDLFMYYFGEVNEIADFEI</sequence>
<dbReference type="GO" id="GO:0005524">
    <property type="term" value="F:ATP binding"/>
    <property type="evidence" value="ECO:0007669"/>
    <property type="project" value="UniProtKB-KW"/>
</dbReference>
<dbReference type="KEGG" id="csq:CSCA_2075"/>
<proteinExistence type="inferred from homology"/>
<dbReference type="Gene3D" id="3.40.50.300">
    <property type="entry name" value="P-loop containing nucleotide triphosphate hydrolases"/>
    <property type="match status" value="1"/>
</dbReference>
<dbReference type="CDD" id="cd03264">
    <property type="entry name" value="ABC_drug_resistance_like"/>
    <property type="match status" value="1"/>
</dbReference>
<dbReference type="Pfam" id="PF00005">
    <property type="entry name" value="ABC_tran"/>
    <property type="match status" value="1"/>
</dbReference>
<evidence type="ECO:0000256" key="2">
    <source>
        <dbReference type="ARBA" id="ARBA00022448"/>
    </source>
</evidence>
<dbReference type="SUPFAM" id="SSF52540">
    <property type="entry name" value="P-loop containing nucleoside triphosphate hydrolases"/>
    <property type="match status" value="1"/>
</dbReference>
<name>A0A0E3M972_CLOSL</name>
<keyword evidence="3" id="KW-0547">Nucleotide-binding</keyword>
<organism evidence="6 7">
    <name type="scientific">Clostridium scatologenes</name>
    <dbReference type="NCBI Taxonomy" id="1548"/>
    <lineage>
        <taxon>Bacteria</taxon>
        <taxon>Bacillati</taxon>
        <taxon>Bacillota</taxon>
        <taxon>Clostridia</taxon>
        <taxon>Eubacteriales</taxon>
        <taxon>Clostridiaceae</taxon>
        <taxon>Clostridium</taxon>
    </lineage>
</organism>
<accession>A0A0E3M972</accession>
<dbReference type="STRING" id="1548.CSCA_2075"/>
<dbReference type="InterPro" id="IPR017871">
    <property type="entry name" value="ABC_transporter-like_CS"/>
</dbReference>
<dbReference type="PROSITE" id="PS50893">
    <property type="entry name" value="ABC_TRANSPORTER_2"/>
    <property type="match status" value="1"/>
</dbReference>